<organism evidence="1 2">
    <name type="scientific">Methanobrevibacter olleyae</name>
    <dbReference type="NCBI Taxonomy" id="294671"/>
    <lineage>
        <taxon>Archaea</taxon>
        <taxon>Methanobacteriati</taxon>
        <taxon>Methanobacteriota</taxon>
        <taxon>Methanomada group</taxon>
        <taxon>Methanobacteria</taxon>
        <taxon>Methanobacteriales</taxon>
        <taxon>Methanobacteriaceae</taxon>
        <taxon>Methanobrevibacter</taxon>
    </lineage>
</organism>
<protein>
    <submittedName>
        <fullName evidence="1">Uncharacterized protein</fullName>
    </submittedName>
</protein>
<evidence type="ECO:0000313" key="1">
    <source>
        <dbReference type="EMBL" id="MBE6512092.1"/>
    </source>
</evidence>
<dbReference type="AlphaFoldDB" id="A0A8T3VLI1"/>
<proteinExistence type="predicted"/>
<dbReference type="Proteomes" id="UP000732619">
    <property type="component" value="Unassembled WGS sequence"/>
</dbReference>
<evidence type="ECO:0000313" key="2">
    <source>
        <dbReference type="Proteomes" id="UP000732619"/>
    </source>
</evidence>
<accession>A0A8T3VLI1</accession>
<dbReference type="EMBL" id="SUTG01000008">
    <property type="protein sequence ID" value="MBE6512092.1"/>
    <property type="molecule type" value="Genomic_DNA"/>
</dbReference>
<reference evidence="1" key="1">
    <citation type="submission" date="2019-04" db="EMBL/GenBank/DDBJ databases">
        <title>Evolution of Biomass-Degrading Anaerobic Consortia Revealed by Metagenomics.</title>
        <authorList>
            <person name="Peng X."/>
        </authorList>
    </citation>
    <scope>NUCLEOTIDE SEQUENCE</scope>
    <source>
        <strain evidence="1">SIG14</strain>
    </source>
</reference>
<name>A0A8T3VLI1_METOL</name>
<comment type="caution">
    <text evidence="1">The sequence shown here is derived from an EMBL/GenBank/DDBJ whole genome shotgun (WGS) entry which is preliminary data.</text>
</comment>
<sequence>MIGKSNILKKQEQEKELPDYGIGPIVAAYFLGYLKSENGEKIADEDIEKLYIGACLKMGIGPVEDLSEMFQVLFGLGEEKKDDKPLQYYA</sequence>
<gene>
    <name evidence="1" type="ORF">E7Z75_02920</name>
</gene>